<dbReference type="RefSeq" id="WP_129604138.1">
    <property type="nucleotide sequence ID" value="NZ_CP035544.1"/>
</dbReference>
<dbReference type="EMBL" id="CP035544">
    <property type="protein sequence ID" value="QBA64254.1"/>
    <property type="molecule type" value="Genomic_DNA"/>
</dbReference>
<dbReference type="InterPro" id="IPR009282">
    <property type="entry name" value="DUF937"/>
</dbReference>
<sequence>MSGLLDLLGGPMGKELINGVAQQTGQPTDKTADVLSMAMPLLLGAMKKNASNPQNAEGLMNALSSKHNGGILDNLGGLFQGGVNDSVIADGAGILGHVLGNKQPAVENALSQKSGIDAGSVAQILKIAAPIVMGYLGRQKAQSNVSDANGLSSLLGSMLGGQPKQNQSLITSLIDSDGDGSVLDDVADMVLGSKKKKGGLGGMLGGLFGK</sequence>
<keyword evidence="2" id="KW-1185">Reference proteome</keyword>
<dbReference type="AlphaFoldDB" id="A0A411E9P0"/>
<dbReference type="Pfam" id="PF06078">
    <property type="entry name" value="DUF937"/>
    <property type="match status" value="2"/>
</dbReference>
<evidence type="ECO:0000313" key="1">
    <source>
        <dbReference type="EMBL" id="QBA64254.1"/>
    </source>
</evidence>
<gene>
    <name evidence="1" type="ORF">EQY75_06765</name>
</gene>
<reference evidence="1 2" key="1">
    <citation type="submission" date="2019-01" db="EMBL/GenBank/DDBJ databases">
        <title>Muriicola soli sp. nov., isolated from soil.</title>
        <authorList>
            <person name="Kang H.J."/>
            <person name="Kim S.B."/>
        </authorList>
    </citation>
    <scope>NUCLEOTIDE SEQUENCE [LARGE SCALE GENOMIC DNA]</scope>
    <source>
        <strain evidence="1 2">MMS17-SY002</strain>
    </source>
</reference>
<dbReference type="Proteomes" id="UP000290889">
    <property type="component" value="Chromosome"/>
</dbReference>
<evidence type="ECO:0000313" key="2">
    <source>
        <dbReference type="Proteomes" id="UP000290889"/>
    </source>
</evidence>
<protein>
    <submittedName>
        <fullName evidence="1">DUF937 domain-containing protein</fullName>
    </submittedName>
</protein>
<dbReference type="KEGG" id="mur:EQY75_06765"/>
<dbReference type="OrthoDB" id="708105at2"/>
<organism evidence="1 2">
    <name type="scientific">Muriicola soli</name>
    <dbReference type="NCBI Taxonomy" id="2507538"/>
    <lineage>
        <taxon>Bacteria</taxon>
        <taxon>Pseudomonadati</taxon>
        <taxon>Bacteroidota</taxon>
        <taxon>Flavobacteriia</taxon>
        <taxon>Flavobacteriales</taxon>
        <taxon>Flavobacteriaceae</taxon>
        <taxon>Muriicola</taxon>
    </lineage>
</organism>
<name>A0A411E9P0_9FLAO</name>
<proteinExistence type="predicted"/>
<accession>A0A411E9P0</accession>